<evidence type="ECO:0000313" key="2">
    <source>
        <dbReference type="EMBL" id="CAH0596868.1"/>
    </source>
</evidence>
<keyword evidence="1" id="KW-0812">Transmembrane</keyword>
<name>A0A9P0BTL1_CHRIL</name>
<keyword evidence="1" id="KW-1133">Transmembrane helix</keyword>
<keyword evidence="1" id="KW-0472">Membrane</keyword>
<evidence type="ECO:0000313" key="3">
    <source>
        <dbReference type="Proteomes" id="UP001154114"/>
    </source>
</evidence>
<gene>
    <name evidence="2" type="ORF">CINC_LOCUS7356</name>
</gene>
<feature type="transmembrane region" description="Helical" evidence="1">
    <location>
        <begin position="65"/>
        <end position="87"/>
    </location>
</feature>
<feature type="transmembrane region" description="Helical" evidence="1">
    <location>
        <begin position="153"/>
        <end position="170"/>
    </location>
</feature>
<dbReference type="EMBL" id="LR824026">
    <property type="protein sequence ID" value="CAH0596868.1"/>
    <property type="molecule type" value="Genomic_DNA"/>
</dbReference>
<evidence type="ECO:0000256" key="1">
    <source>
        <dbReference type="SAM" id="Phobius"/>
    </source>
</evidence>
<protein>
    <recommendedName>
        <fullName evidence="4">Gustatory receptor</fullName>
    </recommendedName>
</protein>
<dbReference type="AlphaFoldDB" id="A0A9P0BTL1"/>
<feature type="transmembrane region" description="Helical" evidence="1">
    <location>
        <begin position="254"/>
        <end position="277"/>
    </location>
</feature>
<organism evidence="2 3">
    <name type="scientific">Chrysodeixis includens</name>
    <name type="common">Soybean looper</name>
    <name type="synonym">Pseudoplusia includens</name>
    <dbReference type="NCBI Taxonomy" id="689277"/>
    <lineage>
        <taxon>Eukaryota</taxon>
        <taxon>Metazoa</taxon>
        <taxon>Ecdysozoa</taxon>
        <taxon>Arthropoda</taxon>
        <taxon>Hexapoda</taxon>
        <taxon>Insecta</taxon>
        <taxon>Pterygota</taxon>
        <taxon>Neoptera</taxon>
        <taxon>Endopterygota</taxon>
        <taxon>Lepidoptera</taxon>
        <taxon>Glossata</taxon>
        <taxon>Ditrysia</taxon>
        <taxon>Noctuoidea</taxon>
        <taxon>Noctuidae</taxon>
        <taxon>Plusiinae</taxon>
        <taxon>Chrysodeixis</taxon>
    </lineage>
</organism>
<sequence>MSVQQKNIKRKIERNCVVEVLLDDKIDEDIQAILKPMNTLEVLSFYPKYQIKDNFITPNSKVYNLVYFFGTIGYVLISIVQLIPLYLDHQQFETLLHVPYLYNALFSSMRFLANFTIGVLYSERNIRLVLTIQEVHRSLNDCNNSRSLIVRNWIFVLFFFSFCVTIYFIFEIIMGFYLIDLGNAILVVFDFNLIYSIRVMQLLESKVVLWNDKAVKTEEFENVDKKLHYEKMFNTFSKILECYDLYKMSFQFTILFFIVALFTQALSYILVFLILLMENNVKYKELTGVSIAMWLFKDFLMEKLLCENCEKFYKAVENTQDTCAVILMSRCSDAVLPCRSFYSGFNLFSSFLRFI</sequence>
<proteinExistence type="predicted"/>
<reference evidence="2" key="1">
    <citation type="submission" date="2021-12" db="EMBL/GenBank/DDBJ databases">
        <authorList>
            <person name="King R."/>
        </authorList>
    </citation>
    <scope>NUCLEOTIDE SEQUENCE</scope>
</reference>
<evidence type="ECO:0008006" key="4">
    <source>
        <dbReference type="Google" id="ProtNLM"/>
    </source>
</evidence>
<accession>A0A9P0BTL1</accession>
<feature type="transmembrane region" description="Helical" evidence="1">
    <location>
        <begin position="99"/>
        <end position="121"/>
    </location>
</feature>
<dbReference type="Proteomes" id="UP001154114">
    <property type="component" value="Chromosome 23"/>
</dbReference>
<keyword evidence="3" id="KW-1185">Reference proteome</keyword>
<dbReference type="OrthoDB" id="7490805at2759"/>